<keyword evidence="3" id="KW-1185">Reference proteome</keyword>
<dbReference type="AlphaFoldDB" id="A0A6C2CLS9"/>
<organism evidence="2 3">
    <name type="scientific">Zoogloea oleivorans</name>
    <dbReference type="NCBI Taxonomy" id="1552750"/>
    <lineage>
        <taxon>Bacteria</taxon>
        <taxon>Pseudomonadati</taxon>
        <taxon>Pseudomonadota</taxon>
        <taxon>Betaproteobacteria</taxon>
        <taxon>Rhodocyclales</taxon>
        <taxon>Zoogloeaceae</taxon>
        <taxon>Zoogloea</taxon>
    </lineage>
</organism>
<accession>A0A6C2CLS9</accession>
<gene>
    <name evidence="2" type="ORF">ETQ85_15575</name>
</gene>
<evidence type="ECO:0000313" key="2">
    <source>
        <dbReference type="EMBL" id="TYC55134.1"/>
    </source>
</evidence>
<evidence type="ECO:0000256" key="1">
    <source>
        <dbReference type="SAM" id="Phobius"/>
    </source>
</evidence>
<dbReference type="EMBL" id="SDKK01000014">
    <property type="protein sequence ID" value="TYC55134.1"/>
    <property type="molecule type" value="Genomic_DNA"/>
</dbReference>
<keyword evidence="1" id="KW-0472">Membrane</keyword>
<sequence>MSNRANEYQGLPSMSVRRGRSTTGQGGAVLAVVLVVLVVMMLGGVSLLSSVDTSALLSGNIGFKRQALNATGRGLNQAFAKMKLSDFRANQDSIAGCPPPVGTGTACSKASIWASLNFYPRLLESDENGVPVILKDKAKFDSTFTAGTLKTQGTDETRFLIERMCNSYGPSTKANCMLSGYSPRGGTGWPEKPGSTASPLYRITVRTDGVRNSLTYSQWIVAFTEE</sequence>
<feature type="transmembrane region" description="Helical" evidence="1">
    <location>
        <begin position="27"/>
        <end position="48"/>
    </location>
</feature>
<dbReference type="Proteomes" id="UP000389128">
    <property type="component" value="Unassembled WGS sequence"/>
</dbReference>
<protein>
    <recommendedName>
        <fullName evidence="4">Pilus assembly protein PilX</fullName>
    </recommendedName>
</protein>
<evidence type="ECO:0008006" key="4">
    <source>
        <dbReference type="Google" id="ProtNLM"/>
    </source>
</evidence>
<proteinExistence type="predicted"/>
<name>A0A6C2CLS9_9RHOO</name>
<comment type="caution">
    <text evidence="2">The sequence shown here is derived from an EMBL/GenBank/DDBJ whole genome shotgun (WGS) entry which is preliminary data.</text>
</comment>
<dbReference type="RefSeq" id="WP_148579994.1">
    <property type="nucleotide sequence ID" value="NZ_SDKK01000014.1"/>
</dbReference>
<dbReference type="OrthoDB" id="5954007at2"/>
<keyword evidence="1" id="KW-1133">Transmembrane helix</keyword>
<reference evidence="2 3" key="1">
    <citation type="submission" date="2019-01" db="EMBL/GenBank/DDBJ databases">
        <title>Zoogloea oleivorans genome sequencing and assembly.</title>
        <authorList>
            <person name="Tancsics A."/>
            <person name="Farkas M."/>
            <person name="Kriszt B."/>
            <person name="Maroti G."/>
            <person name="Horvath B."/>
        </authorList>
    </citation>
    <scope>NUCLEOTIDE SEQUENCE [LARGE SCALE GENOMIC DNA]</scope>
    <source>
        <strain evidence="2 3">Buc</strain>
    </source>
</reference>
<keyword evidence="1" id="KW-0812">Transmembrane</keyword>
<evidence type="ECO:0000313" key="3">
    <source>
        <dbReference type="Proteomes" id="UP000389128"/>
    </source>
</evidence>